<dbReference type="SUPFAM" id="SSF55282">
    <property type="entry name" value="RL5-like"/>
    <property type="match status" value="1"/>
</dbReference>
<name>A0A8F0K0S0_9PHAE</name>
<dbReference type="InterPro" id="IPR022803">
    <property type="entry name" value="Ribosomal_uL5_dom_sf"/>
</dbReference>
<reference evidence="1" key="1">
    <citation type="journal article" date="2021" name="Genome Biol. Evol.">
        <title>Genomic rearrangements and sequence evolution across brown algal organelles.</title>
        <authorList>
            <person name="Starko S."/>
            <person name="Bringloe T.T."/>
            <person name="Gomez M.S."/>
            <person name="Darby H."/>
            <person name="Graham S.W."/>
            <person name="Martone P.T."/>
        </authorList>
    </citation>
    <scope>NUCLEOTIDE SEQUENCE</scope>
</reference>
<organism evidence="1">
    <name type="scientific">Protohalopteris sp</name>
    <dbReference type="NCBI Taxonomy" id="2843287"/>
    <lineage>
        <taxon>Eukaryota</taxon>
        <taxon>Sar</taxon>
        <taxon>Stramenopiles</taxon>
        <taxon>Ochrophyta</taxon>
        <taxon>PX clade</taxon>
        <taxon>Phaeophyceae</taxon>
        <taxon>Sphacelariales</taxon>
        <taxon>Stypocaulaceae</taxon>
        <taxon>Protohalopteris</taxon>
    </lineage>
</organism>
<evidence type="ECO:0000313" key="1">
    <source>
        <dbReference type="EMBL" id="QWK44953.1"/>
    </source>
</evidence>
<geneLocation type="mitochondrion" evidence="1"/>
<keyword evidence="1" id="KW-0496">Mitochondrion</keyword>
<sequence>MCFLKMHYYEVVQRDMILTEIVENVSVLASPTKIILSFGGENIEESYVLSCIFSLFFICGQKPYFIRQKVNDLSDGEVLGGKLTLRGFSMYNFLYRLLFDILPYMKHFEGFRGPVHPNIFSFIIKDVFAFEGLGSFFLYLNLLGFLQCQVHFTTKNNIEVTMLGQSLFFCFS</sequence>
<dbReference type="GO" id="GO:0005840">
    <property type="term" value="C:ribosome"/>
    <property type="evidence" value="ECO:0007669"/>
    <property type="project" value="UniProtKB-KW"/>
</dbReference>
<dbReference type="AlphaFoldDB" id="A0A8F0K0S0"/>
<keyword evidence="1" id="KW-0689">Ribosomal protein</keyword>
<accession>A0A8F0K0S0</accession>
<dbReference type="Gene3D" id="3.30.1440.10">
    <property type="match status" value="1"/>
</dbReference>
<gene>
    <name evidence="1" type="primary">rpl5</name>
</gene>
<dbReference type="EMBL" id="MZ156064">
    <property type="protein sequence ID" value="QWK44953.1"/>
    <property type="molecule type" value="Genomic_DNA"/>
</dbReference>
<keyword evidence="1" id="KW-0687">Ribonucleoprotein</keyword>
<proteinExistence type="predicted"/>
<protein>
    <submittedName>
        <fullName evidence="1">Ribosomal protein L5</fullName>
    </submittedName>
</protein>